<feature type="compositionally biased region" description="Basic and acidic residues" evidence="1">
    <location>
        <begin position="49"/>
        <end position="69"/>
    </location>
</feature>
<dbReference type="KEGG" id="goe:100906208"/>
<dbReference type="Proteomes" id="UP000694867">
    <property type="component" value="Unplaced"/>
</dbReference>
<evidence type="ECO:0000313" key="3">
    <source>
        <dbReference type="RefSeq" id="XP_018494959.1"/>
    </source>
</evidence>
<evidence type="ECO:0000256" key="1">
    <source>
        <dbReference type="SAM" id="MobiDB-lite"/>
    </source>
</evidence>
<name>A0AAJ7L5E6_9ACAR</name>
<feature type="region of interest" description="Disordered" evidence="1">
    <location>
        <begin position="168"/>
        <end position="219"/>
    </location>
</feature>
<dbReference type="AlphaFoldDB" id="A0AAJ7L5E6"/>
<reference evidence="3" key="1">
    <citation type="submission" date="2025-08" db="UniProtKB">
        <authorList>
            <consortium name="RefSeq"/>
        </authorList>
    </citation>
    <scope>IDENTIFICATION</scope>
</reference>
<feature type="region of interest" description="Disordered" evidence="1">
    <location>
        <begin position="1"/>
        <end position="93"/>
    </location>
</feature>
<dbReference type="RefSeq" id="XP_018494959.1">
    <property type="nucleotide sequence ID" value="XM_018639443.1"/>
</dbReference>
<gene>
    <name evidence="3" type="primary">LOC100906208</name>
</gene>
<dbReference type="GeneID" id="100906208"/>
<proteinExistence type="predicted"/>
<protein>
    <submittedName>
        <fullName evidence="3">Uncharacterized protein LOC100906208</fullName>
    </submittedName>
</protein>
<organism evidence="2 3">
    <name type="scientific">Galendromus occidentalis</name>
    <name type="common">western predatory mite</name>
    <dbReference type="NCBI Taxonomy" id="34638"/>
    <lineage>
        <taxon>Eukaryota</taxon>
        <taxon>Metazoa</taxon>
        <taxon>Ecdysozoa</taxon>
        <taxon>Arthropoda</taxon>
        <taxon>Chelicerata</taxon>
        <taxon>Arachnida</taxon>
        <taxon>Acari</taxon>
        <taxon>Parasitiformes</taxon>
        <taxon>Mesostigmata</taxon>
        <taxon>Gamasina</taxon>
        <taxon>Phytoseioidea</taxon>
        <taxon>Phytoseiidae</taxon>
        <taxon>Typhlodrominae</taxon>
        <taxon>Galendromus</taxon>
    </lineage>
</organism>
<evidence type="ECO:0000313" key="2">
    <source>
        <dbReference type="Proteomes" id="UP000694867"/>
    </source>
</evidence>
<feature type="compositionally biased region" description="Polar residues" evidence="1">
    <location>
        <begin position="1"/>
        <end position="15"/>
    </location>
</feature>
<keyword evidence="2" id="KW-1185">Reference proteome</keyword>
<feature type="compositionally biased region" description="Polar residues" evidence="1">
    <location>
        <begin position="208"/>
        <end position="219"/>
    </location>
</feature>
<accession>A0AAJ7L5E6</accession>
<sequence>MLHQTYQSGGETVQSRAGAFPSGKSVSTEAPRASYAAASAGGASGAIGQRRDYREPAVRERVRGGDSEVHSLLSFDEPSPPGIPGDFLSSASTSSRVRSNYNDLSGTILSSLHNLSVQDTEPSVSSSQPSYASLFSHEERAQYSPWGKSTFDLPTPAAPLLFNIKPSSLLPDCSKQTQQPRYPDPNPPRDESSEQGRGLDALDRNATKRNQSYTDRFGY</sequence>